<dbReference type="KEGG" id="fgl:EM308_07650"/>
<dbReference type="PANTHER" id="PTHR42849">
    <property type="entry name" value="N-ACETYLNEURAMINATE LYASE"/>
    <property type="match status" value="1"/>
</dbReference>
<accession>A0AAC9N6U4</accession>
<sequence length="313" mass="34614">MNIKGVIPAMLTPLHPDGSINIEETKKLTQFLLDSGVDGLFPVSSIGEGIHFSIEDSIAVTKAVLEVVKDKVPVLPGATTSCSYDSIQLIKEYQKLGIKSVIIAPPYFYSTSDNDLIKHFEEVINQTGINIVAYNIPLFATPISDAVMQQLFENPKVIAIKDSGANGVTMMQMLNTVKSKKISTKLFIGREEMFLNALQFGMDGCMVGTASIYPEIIVAIKKHYESGNFEQAKICQESIVELVKTMFQLPFPLGFKIAMRKRGFKMGGIRKAIDFTKIPNAKAIEDKIEILLEKALATVNARVEVVYEEEAVW</sequence>
<proteinExistence type="inferred from homology"/>
<dbReference type="RefSeq" id="WP_035634536.1">
    <property type="nucleotide sequence ID" value="NZ_CP017479.1"/>
</dbReference>
<evidence type="ECO:0000256" key="2">
    <source>
        <dbReference type="ARBA" id="ARBA00023270"/>
    </source>
</evidence>
<reference evidence="6 7" key="1">
    <citation type="submission" date="2016-10" db="EMBL/GenBank/DDBJ databases">
        <title>Flavobacterium gilvum sp. nov., isolated from stream water.</title>
        <authorList>
            <person name="Shin S.-K."/>
            <person name="Cho Y.-J."/>
            <person name="Yi H."/>
        </authorList>
    </citation>
    <scope>NUCLEOTIDE SEQUENCE [LARGE SCALE GENOMIC DNA]</scope>
    <source>
        <strain evidence="6 7">EM1308</strain>
    </source>
</reference>
<dbReference type="PROSITE" id="PS00666">
    <property type="entry name" value="DHDPS_2"/>
    <property type="match status" value="1"/>
</dbReference>
<dbReference type="InterPro" id="IPR020625">
    <property type="entry name" value="Schiff_base-form_aldolases_AS"/>
</dbReference>
<dbReference type="Pfam" id="PF00701">
    <property type="entry name" value="DHDPS"/>
    <property type="match status" value="1"/>
</dbReference>
<dbReference type="GO" id="GO:0019262">
    <property type="term" value="P:N-acetylneuraminate catabolic process"/>
    <property type="evidence" value="ECO:0007669"/>
    <property type="project" value="TreeGrafter"/>
</dbReference>
<feature type="binding site" evidence="5">
    <location>
        <position position="206"/>
    </location>
    <ligand>
        <name>pyruvate</name>
        <dbReference type="ChEBI" id="CHEBI:15361"/>
    </ligand>
</feature>
<dbReference type="PRINTS" id="PR00146">
    <property type="entry name" value="DHPICSNTHASE"/>
</dbReference>
<dbReference type="AlphaFoldDB" id="A0AAC9N6U4"/>
<evidence type="ECO:0000256" key="3">
    <source>
        <dbReference type="PIRNR" id="PIRNR001365"/>
    </source>
</evidence>
<evidence type="ECO:0000256" key="1">
    <source>
        <dbReference type="ARBA" id="ARBA00023239"/>
    </source>
</evidence>
<gene>
    <name evidence="6" type="ORF">EM308_07650</name>
</gene>
<dbReference type="CDD" id="cd00408">
    <property type="entry name" value="DHDPS-like"/>
    <property type="match status" value="1"/>
</dbReference>
<name>A0AAC9N6U4_9FLAO</name>
<keyword evidence="7" id="KW-1185">Reference proteome</keyword>
<evidence type="ECO:0000256" key="4">
    <source>
        <dbReference type="PIRSR" id="PIRSR001365-1"/>
    </source>
</evidence>
<protein>
    <recommendedName>
        <fullName evidence="8">4-hydroxy-tetrahydrodipicolinate synthase</fullName>
    </recommendedName>
</protein>
<dbReference type="EMBL" id="CP017479">
    <property type="protein sequence ID" value="AOW09388.1"/>
    <property type="molecule type" value="Genomic_DNA"/>
</dbReference>
<dbReference type="InterPro" id="IPR002220">
    <property type="entry name" value="DapA-like"/>
</dbReference>
<evidence type="ECO:0000313" key="6">
    <source>
        <dbReference type="EMBL" id="AOW09388.1"/>
    </source>
</evidence>
<comment type="similarity">
    <text evidence="3">Belongs to the DapA family.</text>
</comment>
<evidence type="ECO:0000313" key="7">
    <source>
        <dbReference type="Proteomes" id="UP000175968"/>
    </source>
</evidence>
<dbReference type="GO" id="GO:0005829">
    <property type="term" value="C:cytosol"/>
    <property type="evidence" value="ECO:0007669"/>
    <property type="project" value="TreeGrafter"/>
</dbReference>
<dbReference type="SUPFAM" id="SSF51569">
    <property type="entry name" value="Aldolase"/>
    <property type="match status" value="1"/>
</dbReference>
<dbReference type="SMART" id="SM01130">
    <property type="entry name" value="DHDPS"/>
    <property type="match status" value="1"/>
</dbReference>
<evidence type="ECO:0008006" key="8">
    <source>
        <dbReference type="Google" id="ProtNLM"/>
    </source>
</evidence>
<dbReference type="PANTHER" id="PTHR42849:SF1">
    <property type="entry name" value="N-ACETYLNEURAMINATE LYASE"/>
    <property type="match status" value="1"/>
</dbReference>
<dbReference type="GO" id="GO:0008747">
    <property type="term" value="F:N-acetylneuraminate lyase activity"/>
    <property type="evidence" value="ECO:0007669"/>
    <property type="project" value="TreeGrafter"/>
</dbReference>
<feature type="active site" description="Schiff-base intermediate with substrate" evidence="4">
    <location>
        <position position="161"/>
    </location>
</feature>
<dbReference type="Proteomes" id="UP000175968">
    <property type="component" value="Chromosome"/>
</dbReference>
<keyword evidence="2" id="KW-0704">Schiff base</keyword>
<dbReference type="InterPro" id="IPR013785">
    <property type="entry name" value="Aldolase_TIM"/>
</dbReference>
<feature type="active site" description="Proton donor/acceptor" evidence="4">
    <location>
        <position position="134"/>
    </location>
</feature>
<dbReference type="Gene3D" id="3.20.20.70">
    <property type="entry name" value="Aldolase class I"/>
    <property type="match status" value="1"/>
</dbReference>
<keyword evidence="1 3" id="KW-0456">Lyase</keyword>
<evidence type="ECO:0000256" key="5">
    <source>
        <dbReference type="PIRSR" id="PIRSR001365-2"/>
    </source>
</evidence>
<organism evidence="6 7">
    <name type="scientific">Flavobacterium gilvum</name>
    <dbReference type="NCBI Taxonomy" id="1492737"/>
    <lineage>
        <taxon>Bacteria</taxon>
        <taxon>Pseudomonadati</taxon>
        <taxon>Bacteroidota</taxon>
        <taxon>Flavobacteriia</taxon>
        <taxon>Flavobacteriales</taxon>
        <taxon>Flavobacteriaceae</taxon>
        <taxon>Flavobacterium</taxon>
    </lineage>
</organism>
<dbReference type="PIRSF" id="PIRSF001365">
    <property type="entry name" value="DHDPS"/>
    <property type="match status" value="1"/>
</dbReference>